<organism evidence="1">
    <name type="scientific">Faunusvirus sp</name>
    <dbReference type="NCBI Taxonomy" id="2487766"/>
    <lineage>
        <taxon>Viruses</taxon>
        <taxon>Varidnaviria</taxon>
        <taxon>Bamfordvirae</taxon>
        <taxon>Nucleocytoviricota</taxon>
        <taxon>Megaviricetes</taxon>
        <taxon>Imitervirales</taxon>
        <taxon>Mimiviridae</taxon>
    </lineage>
</organism>
<accession>A0A3G4ZXK6</accession>
<evidence type="ECO:0000313" key="1">
    <source>
        <dbReference type="EMBL" id="AYV79580.1"/>
    </source>
</evidence>
<reference evidence="1" key="1">
    <citation type="submission" date="2018-10" db="EMBL/GenBank/DDBJ databases">
        <title>Hidden diversity of soil giant viruses.</title>
        <authorList>
            <person name="Schulz F."/>
            <person name="Alteio L."/>
            <person name="Goudeau D."/>
            <person name="Ryan E.M."/>
            <person name="Malmstrom R.R."/>
            <person name="Blanchard J."/>
            <person name="Woyke T."/>
        </authorList>
    </citation>
    <scope>NUCLEOTIDE SEQUENCE</scope>
    <source>
        <strain evidence="1">FNV1</strain>
    </source>
</reference>
<protein>
    <submittedName>
        <fullName evidence="1">Uncharacterized protein</fullName>
    </submittedName>
</protein>
<dbReference type="EMBL" id="MK072155">
    <property type="protein sequence ID" value="AYV79580.1"/>
    <property type="molecule type" value="Genomic_DNA"/>
</dbReference>
<gene>
    <name evidence="1" type="ORF">Faunusvirus24_6</name>
</gene>
<sequence>MSNKTNIIKSIYVVTKILRSNDYVSSQYFGVYSSVKLAHKDITDDIKYLKQPIELLSQSDTQIKTTHHVDRGYYYIYDIINGINHSGYVKTAKTDRDRSDAVITDDSIYIALKDWIYSTGSFASYFGVYTSPKFALEDITKHIQSFRGRYTIVSRDDNKVITTPNELHAYFTFPINKTTINTRVTCDFNKYIY</sequence>
<name>A0A3G4ZXK6_9VIRU</name>
<proteinExistence type="predicted"/>